<evidence type="ECO:0000313" key="3">
    <source>
        <dbReference type="EMBL" id="POM74887.1"/>
    </source>
</evidence>
<reference evidence="3 4" key="1">
    <citation type="journal article" date="2017" name="Genome Biol. Evol.">
        <title>Phytophthora megakarya and P. palmivora, closely related causal agents of cacao black pod rot, underwent increases in genome sizes and gene numbers by different mechanisms.</title>
        <authorList>
            <person name="Ali S.S."/>
            <person name="Shao J."/>
            <person name="Lary D.J."/>
            <person name="Kronmiller B."/>
            <person name="Shen D."/>
            <person name="Strem M.D."/>
            <person name="Amoako-Attah I."/>
            <person name="Akrofi A.Y."/>
            <person name="Begoude B.A."/>
            <person name="Ten Hoopen G.M."/>
            <person name="Coulibaly K."/>
            <person name="Kebe B.I."/>
            <person name="Melnick R.L."/>
            <person name="Guiltinan M.J."/>
            <person name="Tyler B.M."/>
            <person name="Meinhardt L.W."/>
            <person name="Bailey B.A."/>
        </authorList>
    </citation>
    <scope>NUCLEOTIDE SEQUENCE [LARGE SCALE GENOMIC DNA]</scope>
    <source>
        <strain evidence="4">sbr112.9</strain>
    </source>
</reference>
<gene>
    <name evidence="3" type="ORF">PHPALM_8081</name>
</gene>
<keyword evidence="4" id="KW-1185">Reference proteome</keyword>
<keyword evidence="1" id="KW-0233">DNA recombination</keyword>
<dbReference type="InterPro" id="IPR011010">
    <property type="entry name" value="DNA_brk_join_enz"/>
</dbReference>
<comment type="caution">
    <text evidence="3">The sequence shown here is derived from an EMBL/GenBank/DDBJ whole genome shotgun (WGS) entry which is preliminary data.</text>
</comment>
<feature type="region of interest" description="Disordered" evidence="2">
    <location>
        <begin position="282"/>
        <end position="302"/>
    </location>
</feature>
<dbReference type="OrthoDB" id="126982at2759"/>
<dbReference type="Proteomes" id="UP000237271">
    <property type="component" value="Unassembled WGS sequence"/>
</dbReference>
<dbReference type="AlphaFoldDB" id="A0A2P4YAP4"/>
<dbReference type="Gene3D" id="1.10.443.10">
    <property type="entry name" value="Intergrase catalytic core"/>
    <property type="match status" value="1"/>
</dbReference>
<proteinExistence type="predicted"/>
<dbReference type="GO" id="GO:0006310">
    <property type="term" value="P:DNA recombination"/>
    <property type="evidence" value="ECO:0007669"/>
    <property type="project" value="UniProtKB-KW"/>
</dbReference>
<dbReference type="GO" id="GO:0015074">
    <property type="term" value="P:DNA integration"/>
    <property type="evidence" value="ECO:0007669"/>
    <property type="project" value="InterPro"/>
</dbReference>
<dbReference type="GO" id="GO:0003677">
    <property type="term" value="F:DNA binding"/>
    <property type="evidence" value="ECO:0007669"/>
    <property type="project" value="InterPro"/>
</dbReference>
<feature type="non-terminal residue" evidence="3">
    <location>
        <position position="380"/>
    </location>
</feature>
<evidence type="ECO:0000313" key="4">
    <source>
        <dbReference type="Proteomes" id="UP000237271"/>
    </source>
</evidence>
<sequence length="380" mass="42942">MKKRNGNYHSFSNYAGHRSAFHNLFQDYRKVMSVELEREISCHFKGLQRKVAAAISQGRGQIKIGKDPMPISLLKQVAMAMLQSSSRDMVFARTFMIMSWNLMARAANTVSICYKHLEWREDALCVYFAHMKNDQRGTRPRDPRHVYANPMAPEICPILALGVYWAVYAVDDEDVHLFPGNDEYERFRKVLGRVLKGPQVAAELERRGTIADDIGTHSMRKGASTFCSSGSTACPPSVAVHLRAGWSIVVGHRITNDTAESRSIRGSAELWEELYRRNRGWSGYGPRREASTSSPGPFGDPSRLRLPEQVEFVAEFALASLIYHIDFLREQLPTDHPLFQSPFFANAELILELQSRVRTTPSESNMQPTGVPPHVTILSE</sequence>
<evidence type="ECO:0000256" key="1">
    <source>
        <dbReference type="ARBA" id="ARBA00023172"/>
    </source>
</evidence>
<name>A0A2P4YAP4_9STRA</name>
<dbReference type="InterPro" id="IPR013762">
    <property type="entry name" value="Integrase-like_cat_sf"/>
</dbReference>
<organism evidence="3 4">
    <name type="scientific">Phytophthora palmivora</name>
    <dbReference type="NCBI Taxonomy" id="4796"/>
    <lineage>
        <taxon>Eukaryota</taxon>
        <taxon>Sar</taxon>
        <taxon>Stramenopiles</taxon>
        <taxon>Oomycota</taxon>
        <taxon>Peronosporomycetes</taxon>
        <taxon>Peronosporales</taxon>
        <taxon>Peronosporaceae</taxon>
        <taxon>Phytophthora</taxon>
    </lineage>
</organism>
<dbReference type="EMBL" id="NCKW01004290">
    <property type="protein sequence ID" value="POM74887.1"/>
    <property type="molecule type" value="Genomic_DNA"/>
</dbReference>
<evidence type="ECO:0008006" key="5">
    <source>
        <dbReference type="Google" id="ProtNLM"/>
    </source>
</evidence>
<protein>
    <recommendedName>
        <fullName evidence="5">Ndc10 domain-containing protein</fullName>
    </recommendedName>
</protein>
<accession>A0A2P4YAP4</accession>
<dbReference type="SUPFAM" id="SSF56349">
    <property type="entry name" value="DNA breaking-rejoining enzymes"/>
    <property type="match status" value="1"/>
</dbReference>
<feature type="region of interest" description="Disordered" evidence="2">
    <location>
        <begin position="360"/>
        <end position="380"/>
    </location>
</feature>
<evidence type="ECO:0000256" key="2">
    <source>
        <dbReference type="SAM" id="MobiDB-lite"/>
    </source>
</evidence>